<feature type="transmembrane region" description="Helical" evidence="1">
    <location>
        <begin position="6"/>
        <end position="29"/>
    </location>
</feature>
<keyword evidence="1" id="KW-0812">Transmembrane</keyword>
<feature type="transmembrane region" description="Helical" evidence="1">
    <location>
        <begin position="41"/>
        <end position="59"/>
    </location>
</feature>
<dbReference type="Proteomes" id="UP000681075">
    <property type="component" value="Unassembled WGS sequence"/>
</dbReference>
<name>A0A8S8XB76_9PROT</name>
<reference evidence="2" key="1">
    <citation type="submission" date="2021-02" db="EMBL/GenBank/DDBJ databases">
        <title>Genome sequence of Rhodospirillales sp. strain TMPK1 isolated from soil.</title>
        <authorList>
            <person name="Nakai R."/>
            <person name="Kusada H."/>
            <person name="Tamaki H."/>
        </authorList>
    </citation>
    <scope>NUCLEOTIDE SEQUENCE</scope>
    <source>
        <strain evidence="2">TMPK1</strain>
    </source>
</reference>
<accession>A0A8S8XB76</accession>
<evidence type="ECO:0000313" key="3">
    <source>
        <dbReference type="Proteomes" id="UP000681075"/>
    </source>
</evidence>
<keyword evidence="1" id="KW-0472">Membrane</keyword>
<feature type="transmembrane region" description="Helical" evidence="1">
    <location>
        <begin position="134"/>
        <end position="151"/>
    </location>
</feature>
<feature type="transmembrane region" description="Helical" evidence="1">
    <location>
        <begin position="65"/>
        <end position="86"/>
    </location>
</feature>
<protein>
    <submittedName>
        <fullName evidence="2">Uncharacterized protein</fullName>
    </submittedName>
</protein>
<comment type="caution">
    <text evidence="2">The sequence shown here is derived from an EMBL/GenBank/DDBJ whole genome shotgun (WGS) entry which is preliminary data.</text>
</comment>
<organism evidence="2 3">
    <name type="scientific">Roseiterribacter gracilis</name>
    <dbReference type="NCBI Taxonomy" id="2812848"/>
    <lineage>
        <taxon>Bacteria</taxon>
        <taxon>Pseudomonadati</taxon>
        <taxon>Pseudomonadota</taxon>
        <taxon>Alphaproteobacteria</taxon>
        <taxon>Rhodospirillales</taxon>
        <taxon>Roseiterribacteraceae</taxon>
        <taxon>Roseiterribacter</taxon>
    </lineage>
</organism>
<evidence type="ECO:0000256" key="1">
    <source>
        <dbReference type="SAM" id="Phobius"/>
    </source>
</evidence>
<keyword evidence="1" id="KW-1133">Transmembrane helix</keyword>
<proteinExistence type="predicted"/>
<gene>
    <name evidence="2" type="ORF">TMPK1_15190</name>
</gene>
<evidence type="ECO:0000313" key="2">
    <source>
        <dbReference type="EMBL" id="GIL39282.1"/>
    </source>
</evidence>
<dbReference type="AlphaFoldDB" id="A0A8S8XB76"/>
<dbReference type="EMBL" id="BOPV01000001">
    <property type="protein sequence ID" value="GIL39282.1"/>
    <property type="molecule type" value="Genomic_DNA"/>
</dbReference>
<sequence>MGLALLTLFHTALSIVALLIGIVVVADLMQGTTVPRWNRPFLITAIATSLTGFFFPITQILPSHIVGGVALVVLAGTLLAQFTFGLRGAFRSLYIAGLVASEFFLTFVLVAQLYLRVPGLHALAPTGSEPAFGITQLVVLLFFVYAGFVAVRRARSGGMVGVHA</sequence>
<keyword evidence="3" id="KW-1185">Reference proteome</keyword>
<feature type="transmembrane region" description="Helical" evidence="1">
    <location>
        <begin position="93"/>
        <end position="114"/>
    </location>
</feature>